<dbReference type="InterPro" id="IPR000086">
    <property type="entry name" value="NUDIX_hydrolase_dom"/>
</dbReference>
<comment type="caution">
    <text evidence="9">The sequence shown here is derived from an EMBL/GenBank/DDBJ whole genome shotgun (WGS) entry which is preliminary data.</text>
</comment>
<dbReference type="PANTHER" id="PTHR11839:SF18">
    <property type="entry name" value="NUDIX HYDROLASE DOMAIN-CONTAINING PROTEIN"/>
    <property type="match status" value="1"/>
</dbReference>
<comment type="similarity">
    <text evidence="3">Belongs to the Nudix hydrolase family. NudK subfamily.</text>
</comment>
<keyword evidence="5" id="KW-0378">Hydrolase</keyword>
<dbReference type="InterPro" id="IPR015797">
    <property type="entry name" value="NUDIX_hydrolase-like_dom_sf"/>
</dbReference>
<organism evidence="9 10">
    <name type="scientific">Cellvibrio mixtus</name>
    <dbReference type="NCBI Taxonomy" id="39650"/>
    <lineage>
        <taxon>Bacteria</taxon>
        <taxon>Pseudomonadati</taxon>
        <taxon>Pseudomonadota</taxon>
        <taxon>Gammaproteobacteria</taxon>
        <taxon>Cellvibrionales</taxon>
        <taxon>Cellvibrionaceae</taxon>
        <taxon>Cellvibrio</taxon>
    </lineage>
</organism>
<evidence type="ECO:0000256" key="7">
    <source>
        <dbReference type="ARBA" id="ARBA00032272"/>
    </source>
</evidence>
<evidence type="ECO:0000256" key="6">
    <source>
        <dbReference type="ARBA" id="ARBA00032162"/>
    </source>
</evidence>
<reference evidence="10" key="1">
    <citation type="submission" date="2017-05" db="EMBL/GenBank/DDBJ databases">
        <authorList>
            <person name="Barney B.M."/>
        </authorList>
    </citation>
    <scope>NUCLEOTIDE SEQUENCE [LARGE SCALE GENOMIC DNA]</scope>
    <source>
        <strain evidence="10">PSBB022</strain>
    </source>
</reference>
<comment type="cofactor">
    <cofactor evidence="2">
        <name>Mg(2+)</name>
        <dbReference type="ChEBI" id="CHEBI:18420"/>
    </cofactor>
</comment>
<dbReference type="GO" id="GO:0006753">
    <property type="term" value="P:nucleoside phosphate metabolic process"/>
    <property type="evidence" value="ECO:0007669"/>
    <property type="project" value="TreeGrafter"/>
</dbReference>
<dbReference type="CDD" id="cd24161">
    <property type="entry name" value="NUDIX_ADPRase_Ndx2"/>
    <property type="match status" value="1"/>
</dbReference>
<dbReference type="InterPro" id="IPR020084">
    <property type="entry name" value="NUDIX_hydrolase_CS"/>
</dbReference>
<dbReference type="GO" id="GO:0016787">
    <property type="term" value="F:hydrolase activity"/>
    <property type="evidence" value="ECO:0007669"/>
    <property type="project" value="UniProtKB-KW"/>
</dbReference>
<dbReference type="PROSITE" id="PS00893">
    <property type="entry name" value="NUDIX_BOX"/>
    <property type="match status" value="1"/>
</dbReference>
<dbReference type="SUPFAM" id="SSF55811">
    <property type="entry name" value="Nudix"/>
    <property type="match status" value="1"/>
</dbReference>
<evidence type="ECO:0000256" key="2">
    <source>
        <dbReference type="ARBA" id="ARBA00001946"/>
    </source>
</evidence>
<dbReference type="AlphaFoldDB" id="A0A266QBF0"/>
<evidence type="ECO:0000256" key="4">
    <source>
        <dbReference type="ARBA" id="ARBA00016377"/>
    </source>
</evidence>
<dbReference type="EMBL" id="NHNI01000001">
    <property type="protein sequence ID" value="OZY87175.1"/>
    <property type="molecule type" value="Genomic_DNA"/>
</dbReference>
<evidence type="ECO:0000256" key="3">
    <source>
        <dbReference type="ARBA" id="ARBA00007275"/>
    </source>
</evidence>
<comment type="catalytic activity">
    <reaction evidence="1">
        <text>GDP-alpha-D-mannose + H2O = alpha-D-mannose 1-phosphate + GMP + 2 H(+)</text>
        <dbReference type="Rhea" id="RHEA:27978"/>
        <dbReference type="ChEBI" id="CHEBI:15377"/>
        <dbReference type="ChEBI" id="CHEBI:15378"/>
        <dbReference type="ChEBI" id="CHEBI:57527"/>
        <dbReference type="ChEBI" id="CHEBI:58115"/>
        <dbReference type="ChEBI" id="CHEBI:58409"/>
    </reaction>
</comment>
<protein>
    <recommendedName>
        <fullName evidence="4">GDP-mannose pyrophosphatase</fullName>
    </recommendedName>
    <alternativeName>
        <fullName evidence="6">GDP-mannose hydrolase</fullName>
    </alternativeName>
    <alternativeName>
        <fullName evidence="7">GDPMK</fullName>
    </alternativeName>
</protein>
<feature type="domain" description="Nudix hydrolase" evidence="8">
    <location>
        <begin position="59"/>
        <end position="187"/>
    </location>
</feature>
<dbReference type="RefSeq" id="WP_094984652.1">
    <property type="nucleotide sequence ID" value="NZ_NHNI01000001.1"/>
</dbReference>
<gene>
    <name evidence="9" type="ORF">CBP51_09365</name>
</gene>
<dbReference type="GO" id="GO:0019693">
    <property type="term" value="P:ribose phosphate metabolic process"/>
    <property type="evidence" value="ECO:0007669"/>
    <property type="project" value="TreeGrafter"/>
</dbReference>
<sequence>MSENTSDKSPHNAPWVNEKVGGWKTKSTRIAYENPWISVSHNEVITPTGTDGIYGVVHFKNIAIGVVPIDSDGNTWLVKQSRYSLNQYTWEIPEGGCPQGESPLAAAKRELEEEVGMQARDWQELMTMHLSNSVTDEYCVVFVARDLFAGQQQLEATEDIECKKVPLQTAIDMVKRGEITDAISVAALLRLALE</sequence>
<evidence type="ECO:0000313" key="9">
    <source>
        <dbReference type="EMBL" id="OZY87175.1"/>
    </source>
</evidence>
<dbReference type="PANTHER" id="PTHR11839">
    <property type="entry name" value="UDP/ADP-SUGAR PYROPHOSPHATASE"/>
    <property type="match status" value="1"/>
</dbReference>
<name>A0A266QBF0_9GAMM</name>
<dbReference type="STRING" id="1209072.GCA_000766945_02373"/>
<evidence type="ECO:0000256" key="1">
    <source>
        <dbReference type="ARBA" id="ARBA00000847"/>
    </source>
</evidence>
<evidence type="ECO:0000313" key="10">
    <source>
        <dbReference type="Proteomes" id="UP000216101"/>
    </source>
</evidence>
<evidence type="ECO:0000256" key="5">
    <source>
        <dbReference type="ARBA" id="ARBA00022801"/>
    </source>
</evidence>
<accession>A0A266QBF0</accession>
<dbReference type="Proteomes" id="UP000216101">
    <property type="component" value="Unassembled WGS sequence"/>
</dbReference>
<dbReference type="PROSITE" id="PS51462">
    <property type="entry name" value="NUDIX"/>
    <property type="match status" value="1"/>
</dbReference>
<evidence type="ECO:0000259" key="8">
    <source>
        <dbReference type="PROSITE" id="PS51462"/>
    </source>
</evidence>
<keyword evidence="10" id="KW-1185">Reference proteome</keyword>
<dbReference type="Pfam" id="PF00293">
    <property type="entry name" value="NUDIX"/>
    <property type="match status" value="1"/>
</dbReference>
<dbReference type="Gene3D" id="3.90.79.10">
    <property type="entry name" value="Nucleoside Triphosphate Pyrophosphohydrolase"/>
    <property type="match status" value="1"/>
</dbReference>
<dbReference type="GO" id="GO:0005829">
    <property type="term" value="C:cytosol"/>
    <property type="evidence" value="ECO:0007669"/>
    <property type="project" value="TreeGrafter"/>
</dbReference>
<proteinExistence type="inferred from homology"/>